<evidence type="ECO:0000313" key="14">
    <source>
        <dbReference type="Proteomes" id="UP000582837"/>
    </source>
</evidence>
<keyword evidence="14" id="KW-1185">Reference proteome</keyword>
<keyword evidence="2 8" id="KW-0813">Transport</keyword>
<dbReference type="Gene3D" id="2.170.130.10">
    <property type="entry name" value="TonB-dependent receptor, plug domain"/>
    <property type="match status" value="1"/>
</dbReference>
<evidence type="ECO:0000256" key="1">
    <source>
        <dbReference type="ARBA" id="ARBA00004571"/>
    </source>
</evidence>
<keyword evidence="6 8" id="KW-0472">Membrane</keyword>
<organism evidence="13 14">
    <name type="scientific">Longimicrobium terrae</name>
    <dbReference type="NCBI Taxonomy" id="1639882"/>
    <lineage>
        <taxon>Bacteria</taxon>
        <taxon>Pseudomonadati</taxon>
        <taxon>Gemmatimonadota</taxon>
        <taxon>Longimicrobiia</taxon>
        <taxon>Longimicrobiales</taxon>
        <taxon>Longimicrobiaceae</taxon>
        <taxon>Longimicrobium</taxon>
    </lineage>
</organism>
<evidence type="ECO:0000256" key="2">
    <source>
        <dbReference type="ARBA" id="ARBA00022448"/>
    </source>
</evidence>
<protein>
    <submittedName>
        <fullName evidence="13">Outer membrane receptor protein involved in Fe transport</fullName>
    </submittedName>
</protein>
<name>A0A841H7A2_9BACT</name>
<sequence>MYSLNRHIRGWIGAAALFLSVPAAAQQPGALEGTVVSARAEPIGGATVRVAARTVVTDVAGRFRISGIPAGNHTVSAIRVGYSAATQSVDVAAGQTATVRLTLAEQSLIMEQVVVSATREVRRMAETPATVGVVSGDQLRAARPAHPSEVMGSIPGVWVSVTGGEGHTTAIRQPKTTNPVYLFLEDGVPTRSTGFFNHNALYEVNVPGAERIEVLKGPATALYGSDAIGGVINVETRSPSATPGAEAYVEGGGFGWNRFLASAGGMRGNDGIRADLNLTRTDGWRDGTAYDRQSGTARWDRQLGGGQSLKTVVTYSRIQQQTAGSSSLTEADFNGHPTANYTPISFRDVQAFRASAAYERSAGSTHFSLTPFVRWNTMELLPNWALSYDPTVYTTGHRSLGLLARYRLDLDRLRTRVIGGVDVDVSPGSRLEDSVVTSAQGGYYRDYTRGTRLYDYDVTFRGVSPYLHTEIAPVDGLHVTAGLRADFVGFDYDDRLGVLQTGKHRRPEDAEVRYRHLSPKLGATYEFGRALNVFASHAHGFRAPSEGQLFRQGQAENTLGLDPVRANSYETGARGELLGRFSYEVSTYRMEVTDDILTFTDPSDGSRETSNAGRTLHRGVEVGLGAVLPAGLRADLSWARQRHSYEEWSPRPDVDYAGNEMESAPRTLTSARLGWKPEFGGVFGAEWQRVGAYWMDAANTQRYDGYSLVNLRADVPVTRGLSVVGRMNNALDRRYAETATFASAQRGVELAPGMPRTLYLGVQYRWEGAR</sequence>
<evidence type="ECO:0000259" key="12">
    <source>
        <dbReference type="Pfam" id="PF07715"/>
    </source>
</evidence>
<dbReference type="InterPro" id="IPR000531">
    <property type="entry name" value="Beta-barrel_TonB"/>
</dbReference>
<dbReference type="Gene3D" id="2.60.40.1120">
    <property type="entry name" value="Carboxypeptidase-like, regulatory domain"/>
    <property type="match status" value="1"/>
</dbReference>
<dbReference type="GO" id="GO:0009279">
    <property type="term" value="C:cell outer membrane"/>
    <property type="evidence" value="ECO:0007669"/>
    <property type="project" value="UniProtKB-SubCell"/>
</dbReference>
<dbReference type="InterPro" id="IPR013784">
    <property type="entry name" value="Carb-bd-like_fold"/>
</dbReference>
<accession>A0A841H7A2</accession>
<dbReference type="InterPro" id="IPR037066">
    <property type="entry name" value="Plug_dom_sf"/>
</dbReference>
<dbReference type="PANTHER" id="PTHR30069:SF28">
    <property type="entry name" value="TONB-DEPENDENT RECEPTOR YNCD-RELATED"/>
    <property type="match status" value="1"/>
</dbReference>
<gene>
    <name evidence="13" type="ORF">HNQ61_005691</name>
</gene>
<dbReference type="Pfam" id="PF07715">
    <property type="entry name" value="Plug"/>
    <property type="match status" value="1"/>
</dbReference>
<dbReference type="SUPFAM" id="SSF49452">
    <property type="entry name" value="Starch-binding domain-like"/>
    <property type="match status" value="1"/>
</dbReference>
<dbReference type="EMBL" id="JACHIA010000036">
    <property type="protein sequence ID" value="MBB6074010.1"/>
    <property type="molecule type" value="Genomic_DNA"/>
</dbReference>
<evidence type="ECO:0000256" key="8">
    <source>
        <dbReference type="PROSITE-ProRule" id="PRU01360"/>
    </source>
</evidence>
<reference evidence="13 14" key="1">
    <citation type="submission" date="2020-08" db="EMBL/GenBank/DDBJ databases">
        <title>Genomic Encyclopedia of Type Strains, Phase IV (KMG-IV): sequencing the most valuable type-strain genomes for metagenomic binning, comparative biology and taxonomic classification.</title>
        <authorList>
            <person name="Goeker M."/>
        </authorList>
    </citation>
    <scope>NUCLEOTIDE SEQUENCE [LARGE SCALE GENOMIC DNA]</scope>
    <source>
        <strain evidence="13 14">DSM 29007</strain>
    </source>
</reference>
<dbReference type="AlphaFoldDB" id="A0A841H7A2"/>
<evidence type="ECO:0000256" key="5">
    <source>
        <dbReference type="ARBA" id="ARBA00023077"/>
    </source>
</evidence>
<dbReference type="Pfam" id="PF00593">
    <property type="entry name" value="TonB_dep_Rec_b-barrel"/>
    <property type="match status" value="1"/>
</dbReference>
<evidence type="ECO:0000256" key="9">
    <source>
        <dbReference type="RuleBase" id="RU003357"/>
    </source>
</evidence>
<dbReference type="GO" id="GO:0044718">
    <property type="term" value="P:siderophore transmembrane transport"/>
    <property type="evidence" value="ECO:0007669"/>
    <property type="project" value="TreeGrafter"/>
</dbReference>
<dbReference type="PANTHER" id="PTHR30069">
    <property type="entry name" value="TONB-DEPENDENT OUTER MEMBRANE RECEPTOR"/>
    <property type="match status" value="1"/>
</dbReference>
<feature type="domain" description="TonB-dependent receptor-like beta-barrel" evidence="11">
    <location>
        <begin position="289"/>
        <end position="729"/>
    </location>
</feature>
<dbReference type="Proteomes" id="UP000582837">
    <property type="component" value="Unassembled WGS sequence"/>
</dbReference>
<keyword evidence="7 8" id="KW-0998">Cell outer membrane</keyword>
<dbReference type="Gene3D" id="2.40.170.20">
    <property type="entry name" value="TonB-dependent receptor, beta-barrel domain"/>
    <property type="match status" value="1"/>
</dbReference>
<keyword evidence="13" id="KW-0675">Receptor</keyword>
<keyword evidence="10" id="KW-0732">Signal</keyword>
<dbReference type="InterPro" id="IPR039426">
    <property type="entry name" value="TonB-dep_rcpt-like"/>
</dbReference>
<dbReference type="InterPro" id="IPR036942">
    <property type="entry name" value="Beta-barrel_TonB_sf"/>
</dbReference>
<dbReference type="RefSeq" id="WP_170036363.1">
    <property type="nucleotide sequence ID" value="NZ_JABDTL010000002.1"/>
</dbReference>
<proteinExistence type="inferred from homology"/>
<evidence type="ECO:0000256" key="7">
    <source>
        <dbReference type="ARBA" id="ARBA00023237"/>
    </source>
</evidence>
<feature type="domain" description="TonB-dependent receptor plug" evidence="12">
    <location>
        <begin position="125"/>
        <end position="231"/>
    </location>
</feature>
<dbReference type="CDD" id="cd01347">
    <property type="entry name" value="ligand_gated_channel"/>
    <property type="match status" value="1"/>
</dbReference>
<evidence type="ECO:0000256" key="4">
    <source>
        <dbReference type="ARBA" id="ARBA00022692"/>
    </source>
</evidence>
<dbReference type="InterPro" id="IPR012910">
    <property type="entry name" value="Plug_dom"/>
</dbReference>
<dbReference type="SUPFAM" id="SSF56935">
    <property type="entry name" value="Porins"/>
    <property type="match status" value="1"/>
</dbReference>
<evidence type="ECO:0000259" key="11">
    <source>
        <dbReference type="Pfam" id="PF00593"/>
    </source>
</evidence>
<keyword evidence="4 8" id="KW-0812">Transmembrane</keyword>
<evidence type="ECO:0000256" key="6">
    <source>
        <dbReference type="ARBA" id="ARBA00023136"/>
    </source>
</evidence>
<comment type="caution">
    <text evidence="13">The sequence shown here is derived from an EMBL/GenBank/DDBJ whole genome shotgun (WGS) entry which is preliminary data.</text>
</comment>
<dbReference type="PROSITE" id="PS52016">
    <property type="entry name" value="TONB_DEPENDENT_REC_3"/>
    <property type="match status" value="1"/>
</dbReference>
<keyword evidence="5 9" id="KW-0798">TonB box</keyword>
<feature type="chain" id="PRO_5032308721" evidence="10">
    <location>
        <begin position="26"/>
        <end position="770"/>
    </location>
</feature>
<evidence type="ECO:0000256" key="10">
    <source>
        <dbReference type="SAM" id="SignalP"/>
    </source>
</evidence>
<evidence type="ECO:0000256" key="3">
    <source>
        <dbReference type="ARBA" id="ARBA00022452"/>
    </source>
</evidence>
<keyword evidence="3 8" id="KW-1134">Transmembrane beta strand</keyword>
<evidence type="ECO:0000313" key="13">
    <source>
        <dbReference type="EMBL" id="MBB6074010.1"/>
    </source>
</evidence>
<feature type="signal peptide" evidence="10">
    <location>
        <begin position="1"/>
        <end position="25"/>
    </location>
</feature>
<dbReference type="Pfam" id="PF13620">
    <property type="entry name" value="CarboxypepD_reg"/>
    <property type="match status" value="1"/>
</dbReference>
<comment type="subcellular location">
    <subcellularLocation>
        <location evidence="1 8">Cell outer membrane</location>
        <topology evidence="1 8">Multi-pass membrane protein</topology>
    </subcellularLocation>
</comment>
<dbReference type="GO" id="GO:0015344">
    <property type="term" value="F:siderophore uptake transmembrane transporter activity"/>
    <property type="evidence" value="ECO:0007669"/>
    <property type="project" value="TreeGrafter"/>
</dbReference>
<comment type="similarity">
    <text evidence="8 9">Belongs to the TonB-dependent receptor family.</text>
</comment>
<dbReference type="GO" id="GO:0030246">
    <property type="term" value="F:carbohydrate binding"/>
    <property type="evidence" value="ECO:0007669"/>
    <property type="project" value="InterPro"/>
</dbReference>